<dbReference type="InterPro" id="IPR011047">
    <property type="entry name" value="Quinoprotein_ADH-like_sf"/>
</dbReference>
<dbReference type="InterPro" id="IPR008707">
    <property type="entry name" value="B-propeller_PilY1"/>
</dbReference>
<reference evidence="9" key="1">
    <citation type="journal article" date="2014" name="Int. J. Syst. Evol. Microbiol.">
        <title>Complete genome sequence of Corynebacterium casei LMG S-19264T (=DSM 44701T), isolated from a smear-ripened cheese.</title>
        <authorList>
            <consortium name="US DOE Joint Genome Institute (JGI-PGF)"/>
            <person name="Walter F."/>
            <person name="Albersmeier A."/>
            <person name="Kalinowski J."/>
            <person name="Ruckert C."/>
        </authorList>
    </citation>
    <scope>NUCLEOTIDE SEQUENCE</scope>
    <source>
        <strain evidence="9">CCM 7086</strain>
    </source>
</reference>
<dbReference type="Proteomes" id="UP000620266">
    <property type="component" value="Unassembled WGS sequence"/>
</dbReference>
<comment type="caution">
    <text evidence="9">The sequence shown here is derived from an EMBL/GenBank/DDBJ whole genome shotgun (WGS) entry which is preliminary data.</text>
</comment>
<gene>
    <name evidence="9" type="ORF">GCM10007205_20180</name>
</gene>
<accession>A0A8J2UMB9</accession>
<evidence type="ECO:0000256" key="2">
    <source>
        <dbReference type="ARBA" id="ARBA00008387"/>
    </source>
</evidence>
<evidence type="ECO:0000256" key="3">
    <source>
        <dbReference type="ARBA" id="ARBA00022558"/>
    </source>
</evidence>
<evidence type="ECO:0000313" key="10">
    <source>
        <dbReference type="Proteomes" id="UP000620266"/>
    </source>
</evidence>
<evidence type="ECO:0000256" key="7">
    <source>
        <dbReference type="SAM" id="SignalP"/>
    </source>
</evidence>
<evidence type="ECO:0000256" key="1">
    <source>
        <dbReference type="ARBA" id="ARBA00004561"/>
    </source>
</evidence>
<keyword evidence="5" id="KW-0106">Calcium</keyword>
<sequence length="687" mass="73352">MRKVSIRSVPAIALSLCALCAHAMQEIVLEAEPLHLAGCIANASDMTVVPTTLTAAVDEDAFYQGGYRRARYGGTLRKLEPDGSGAWHERWEAADRLAKRATARRLYTSDDAGRLRALEWQSLPLPQRQLLDRSSATGAPDGLGEQRLAWLHGERSGEQQNGGPFASRDSLLGAIVHGVPTVVPAPSGNGLPALRQAFVNAHRHRSAIVYVGAADGMLHGFDAINGDEVFAYLPHAVFDRLPALAADPRAALLTIDGGVAAADAMVGGQWRTVVAVGMGRGAQGVVALDVSAPERFGDAENPIWEFTDRDDADIGNVIGMPAIVRLRRAGNMGEWEEGHFVVVASGINNRRQDGHVSMTGANALFLLSLDRKRGEPWQQGVNYHKLVVPPGDPGGVDGMLELAVVQGVGPLTDRVYAADLQGNLWRFDLSQGAPWKDAGVNPRQPLFVAATAAGQRQAVTQKPAVVHAPGGGYVVLFGTGKYLERSDLSADRFAWQSFYAVLDRGNDVALARDDLVERLPTGSGAGESMETVQNEAAPAPFGPGRHGWYIDFPDSAKTGERVVSASTLADSSIVFHTLQPAAQACQPALAKLRALDSLTGKAANGGATVFPLMATMPYPIAVKTVRQTDAPTDAFGKRHPQPTIEVIGSDSSIPWRLRLNDPAAASGRMGWRELLNWHELRNVAGAK</sequence>
<dbReference type="Pfam" id="PF05567">
    <property type="entry name" value="T4P_PilY1"/>
    <property type="match status" value="1"/>
</dbReference>
<keyword evidence="6" id="KW-0281">Fimbrium</keyword>
<evidence type="ECO:0000256" key="5">
    <source>
        <dbReference type="ARBA" id="ARBA00022837"/>
    </source>
</evidence>
<evidence type="ECO:0000256" key="6">
    <source>
        <dbReference type="ARBA" id="ARBA00023263"/>
    </source>
</evidence>
<dbReference type="AlphaFoldDB" id="A0A8J2UMB9"/>
<comment type="subcellular location">
    <subcellularLocation>
        <location evidence="1">Fimbrium</location>
    </subcellularLocation>
</comment>
<reference evidence="9" key="2">
    <citation type="submission" date="2020-09" db="EMBL/GenBank/DDBJ databases">
        <authorList>
            <person name="Sun Q."/>
            <person name="Sedlacek I."/>
        </authorList>
    </citation>
    <scope>NUCLEOTIDE SEQUENCE</scope>
    <source>
        <strain evidence="9">CCM 7086</strain>
    </source>
</reference>
<proteinExistence type="inferred from homology"/>
<keyword evidence="3" id="KW-1029">Fimbrium biogenesis</keyword>
<keyword evidence="4" id="KW-0479">Metal-binding</keyword>
<dbReference type="Gene3D" id="2.130.10.10">
    <property type="entry name" value="YVTN repeat-like/Quinoprotein amine dehydrogenase"/>
    <property type="match status" value="1"/>
</dbReference>
<keyword evidence="7" id="KW-0732">Signal</keyword>
<dbReference type="SUPFAM" id="SSF50998">
    <property type="entry name" value="Quinoprotein alcohol dehydrogenase-like"/>
    <property type="match status" value="1"/>
</dbReference>
<comment type="similarity">
    <text evidence="2">Belongs to the PilY1 family.</text>
</comment>
<dbReference type="EMBL" id="BMCG01000003">
    <property type="protein sequence ID" value="GGC10942.1"/>
    <property type="molecule type" value="Genomic_DNA"/>
</dbReference>
<name>A0A8J2UMB9_9BURK</name>
<feature type="domain" description="PilY1 beta-propeller" evidence="8">
    <location>
        <begin position="196"/>
        <end position="506"/>
    </location>
</feature>
<protein>
    <recommendedName>
        <fullName evidence="8">PilY1 beta-propeller domain-containing protein</fullName>
    </recommendedName>
</protein>
<evidence type="ECO:0000256" key="4">
    <source>
        <dbReference type="ARBA" id="ARBA00022723"/>
    </source>
</evidence>
<evidence type="ECO:0000313" key="9">
    <source>
        <dbReference type="EMBL" id="GGC10942.1"/>
    </source>
</evidence>
<dbReference type="GO" id="GO:0046872">
    <property type="term" value="F:metal ion binding"/>
    <property type="evidence" value="ECO:0007669"/>
    <property type="project" value="UniProtKB-KW"/>
</dbReference>
<feature type="chain" id="PRO_5035251901" description="PilY1 beta-propeller domain-containing protein" evidence="7">
    <location>
        <begin position="24"/>
        <end position="687"/>
    </location>
</feature>
<dbReference type="InterPro" id="IPR015943">
    <property type="entry name" value="WD40/YVTN_repeat-like_dom_sf"/>
</dbReference>
<feature type="signal peptide" evidence="7">
    <location>
        <begin position="1"/>
        <end position="23"/>
    </location>
</feature>
<organism evidence="9 10">
    <name type="scientific">Oxalicibacterium flavum</name>
    <dbReference type="NCBI Taxonomy" id="179467"/>
    <lineage>
        <taxon>Bacteria</taxon>
        <taxon>Pseudomonadati</taxon>
        <taxon>Pseudomonadota</taxon>
        <taxon>Betaproteobacteria</taxon>
        <taxon>Burkholderiales</taxon>
        <taxon>Oxalobacteraceae</taxon>
        <taxon>Oxalicibacterium</taxon>
    </lineage>
</organism>
<evidence type="ECO:0000259" key="8">
    <source>
        <dbReference type="Pfam" id="PF05567"/>
    </source>
</evidence>
<dbReference type="GO" id="GO:0009289">
    <property type="term" value="C:pilus"/>
    <property type="evidence" value="ECO:0007669"/>
    <property type="project" value="UniProtKB-SubCell"/>
</dbReference>
<keyword evidence="10" id="KW-1185">Reference proteome</keyword>